<protein>
    <submittedName>
        <fullName evidence="2">Uncharacterized protein</fullName>
    </submittedName>
</protein>
<keyword evidence="3" id="KW-1185">Reference proteome</keyword>
<gene>
    <name evidence="2" type="ORF">RS030_111784</name>
</gene>
<dbReference type="AlphaFoldDB" id="A0AAV9Y2D3"/>
<organism evidence="2 3">
    <name type="scientific">Cryptosporidium xiaoi</name>
    <dbReference type="NCBI Taxonomy" id="659607"/>
    <lineage>
        <taxon>Eukaryota</taxon>
        <taxon>Sar</taxon>
        <taxon>Alveolata</taxon>
        <taxon>Apicomplexa</taxon>
        <taxon>Conoidasida</taxon>
        <taxon>Coccidia</taxon>
        <taxon>Eucoccidiorida</taxon>
        <taxon>Eimeriorina</taxon>
        <taxon>Cryptosporidiidae</taxon>
        <taxon>Cryptosporidium</taxon>
    </lineage>
</organism>
<dbReference type="EMBL" id="JAWDEY010000002">
    <property type="protein sequence ID" value="KAK6591002.1"/>
    <property type="molecule type" value="Genomic_DNA"/>
</dbReference>
<dbReference type="Proteomes" id="UP001311799">
    <property type="component" value="Unassembled WGS sequence"/>
</dbReference>
<evidence type="ECO:0000256" key="1">
    <source>
        <dbReference type="SAM" id="MobiDB-lite"/>
    </source>
</evidence>
<evidence type="ECO:0000313" key="3">
    <source>
        <dbReference type="Proteomes" id="UP001311799"/>
    </source>
</evidence>
<name>A0AAV9Y2D3_9CRYT</name>
<proteinExistence type="predicted"/>
<accession>A0AAV9Y2D3</accession>
<reference evidence="2 3" key="1">
    <citation type="submission" date="2023-10" db="EMBL/GenBank/DDBJ databases">
        <title>Comparative genomics analysis reveals potential genetic determinants of host preference in Cryptosporidium xiaoi.</title>
        <authorList>
            <person name="Xiao L."/>
            <person name="Li J."/>
        </authorList>
    </citation>
    <scope>NUCLEOTIDE SEQUENCE [LARGE SCALE GENOMIC DNA]</scope>
    <source>
        <strain evidence="2 3">52996</strain>
    </source>
</reference>
<sequence>MERSGTQSSEWFDTISRQGSKLSRSSFQTARTDFSVCDEIFESINSSENETCDYKKKSKDCTAPRKSVSFKLPEKRNHSERIGSSVGDKYGSQCDVNGVASYVEKVRSKTSPLRNLKEQATREEGKMAGSFLEENMRRERKDTLVDRNFKIPTVEIIDECVDDFKIEPILCVIGDAQVQEHRNCGSSGPKKCNKKAFTSSFFSVNTFIHKENIQSTESIETGNKYKEIIH</sequence>
<evidence type="ECO:0000313" key="2">
    <source>
        <dbReference type="EMBL" id="KAK6591002.1"/>
    </source>
</evidence>
<feature type="region of interest" description="Disordered" evidence="1">
    <location>
        <begin position="1"/>
        <end position="28"/>
    </location>
</feature>
<comment type="caution">
    <text evidence="2">The sequence shown here is derived from an EMBL/GenBank/DDBJ whole genome shotgun (WGS) entry which is preliminary data.</text>
</comment>